<evidence type="ECO:0000256" key="1">
    <source>
        <dbReference type="PROSITE-ProRule" id="PRU00221"/>
    </source>
</evidence>
<dbReference type="AlphaFoldDB" id="A0A3S5AS12"/>
<organism evidence="2 3">
    <name type="scientific">Protopolystoma xenopodis</name>
    <dbReference type="NCBI Taxonomy" id="117903"/>
    <lineage>
        <taxon>Eukaryota</taxon>
        <taxon>Metazoa</taxon>
        <taxon>Spiralia</taxon>
        <taxon>Lophotrochozoa</taxon>
        <taxon>Platyhelminthes</taxon>
        <taxon>Monogenea</taxon>
        <taxon>Polyopisthocotylea</taxon>
        <taxon>Polystomatidea</taxon>
        <taxon>Polystomatidae</taxon>
        <taxon>Protopolystoma</taxon>
    </lineage>
</organism>
<dbReference type="Pfam" id="PF00400">
    <property type="entry name" value="WD40"/>
    <property type="match status" value="1"/>
</dbReference>
<dbReference type="InterPro" id="IPR001680">
    <property type="entry name" value="WD40_rpt"/>
</dbReference>
<sequence length="164" mass="17074">MFSFPLGSVQSLAFSPCGRYLASGSWCGTVCIWDLAAGTQLGQLGGQADYHSTGYRGRSSLGSSRLADETTGLGEADLTAPSVLSGPVVSLAFCPVVPGGAATGYLAAGSLEGAVRIWDTGTGRTRTTHIADTQTSVVSIALIIYFSLYSFSNLKNILSQIRRL</sequence>
<keyword evidence="3" id="KW-1185">Reference proteome</keyword>
<dbReference type="InterPro" id="IPR011047">
    <property type="entry name" value="Quinoprotein_ADH-like_sf"/>
</dbReference>
<dbReference type="Proteomes" id="UP000784294">
    <property type="component" value="Unassembled WGS sequence"/>
</dbReference>
<dbReference type="PROSITE" id="PS50082">
    <property type="entry name" value="WD_REPEATS_2"/>
    <property type="match status" value="2"/>
</dbReference>
<dbReference type="OrthoDB" id="10266330at2759"/>
<keyword evidence="1" id="KW-0853">WD repeat</keyword>
<evidence type="ECO:0000313" key="2">
    <source>
        <dbReference type="EMBL" id="VEL26936.1"/>
    </source>
</evidence>
<reference evidence="2" key="1">
    <citation type="submission" date="2018-11" db="EMBL/GenBank/DDBJ databases">
        <authorList>
            <consortium name="Pathogen Informatics"/>
        </authorList>
    </citation>
    <scope>NUCLEOTIDE SEQUENCE</scope>
</reference>
<dbReference type="EMBL" id="CAAALY010083797">
    <property type="protein sequence ID" value="VEL26936.1"/>
    <property type="molecule type" value="Genomic_DNA"/>
</dbReference>
<dbReference type="SMART" id="SM00320">
    <property type="entry name" value="WD40"/>
    <property type="match status" value="2"/>
</dbReference>
<dbReference type="PANTHER" id="PTHR19879">
    <property type="entry name" value="TRANSCRIPTION INITIATION FACTOR TFIID"/>
    <property type="match status" value="1"/>
</dbReference>
<feature type="repeat" description="WD" evidence="1">
    <location>
        <begin position="9"/>
        <end position="43"/>
    </location>
</feature>
<feature type="repeat" description="WD" evidence="1">
    <location>
        <begin position="105"/>
        <end position="128"/>
    </location>
</feature>
<protein>
    <submittedName>
        <fullName evidence="2">Uncharacterized protein</fullName>
    </submittedName>
</protein>
<name>A0A3S5AS12_9PLAT</name>
<evidence type="ECO:0000313" key="3">
    <source>
        <dbReference type="Proteomes" id="UP000784294"/>
    </source>
</evidence>
<dbReference type="SUPFAM" id="SSF50998">
    <property type="entry name" value="Quinoprotein alcohol dehydrogenase-like"/>
    <property type="match status" value="1"/>
</dbReference>
<gene>
    <name evidence="2" type="ORF">PXEA_LOCUS20376</name>
</gene>
<proteinExistence type="predicted"/>
<comment type="caution">
    <text evidence="2">The sequence shown here is derived from an EMBL/GenBank/DDBJ whole genome shotgun (WGS) entry which is preliminary data.</text>
</comment>
<dbReference type="Gene3D" id="2.130.10.10">
    <property type="entry name" value="YVTN repeat-like/Quinoprotein amine dehydrogenase"/>
    <property type="match status" value="1"/>
</dbReference>
<dbReference type="InterPro" id="IPR015943">
    <property type="entry name" value="WD40/YVTN_repeat-like_dom_sf"/>
</dbReference>
<dbReference type="PANTHER" id="PTHR19879:SF9">
    <property type="entry name" value="TRANSCRIPTION INITIATION FACTOR TFIID SUBUNIT 5"/>
    <property type="match status" value="1"/>
</dbReference>
<accession>A0A3S5AS12</accession>